<evidence type="ECO:0000256" key="1">
    <source>
        <dbReference type="SAM" id="MobiDB-lite"/>
    </source>
</evidence>
<organism evidence="3 4">
    <name type="scientific">Lachnellula suecica</name>
    <dbReference type="NCBI Taxonomy" id="602035"/>
    <lineage>
        <taxon>Eukaryota</taxon>
        <taxon>Fungi</taxon>
        <taxon>Dikarya</taxon>
        <taxon>Ascomycota</taxon>
        <taxon>Pezizomycotina</taxon>
        <taxon>Leotiomycetes</taxon>
        <taxon>Helotiales</taxon>
        <taxon>Lachnaceae</taxon>
        <taxon>Lachnellula</taxon>
    </lineage>
</organism>
<feature type="domain" description="BTB" evidence="2">
    <location>
        <begin position="66"/>
        <end position="134"/>
    </location>
</feature>
<accession>A0A8T9BYE3</accession>
<dbReference type="AlphaFoldDB" id="A0A8T9BYE3"/>
<sequence>MSWDTGAGLGGPLVDGLEDDNPNGDASQLEKPTKTGKRKTSHVLTDLCVSNGEKRNGLPRFSKPNEMVTFVIGTEPHQETFQVHKEHACHYSPVLNKAFTSEFIEGSTKIYKMEEEYPEAFRHFVQWMYKQKINNLMSNNKVSSGKTEEETTRLVDEQNQQTTDLINLWLLADILNIPQLQNTAMECLIYSGPPNARFIGSLSEDIYERSGPDSKIRQMMAEICAWGMSGSEVKECGAEWDKDFLVDVLALVKTEAEDRAADILKERVKPWNFWEEVETQKFTGS</sequence>
<dbReference type="OrthoDB" id="194443at2759"/>
<name>A0A8T9BYE3_9HELO</name>
<gene>
    <name evidence="3" type="ORF">LSUE1_G008211</name>
</gene>
<dbReference type="Pfam" id="PF00651">
    <property type="entry name" value="BTB"/>
    <property type="match status" value="1"/>
</dbReference>
<dbReference type="PANTHER" id="PTHR47843:SF2">
    <property type="entry name" value="BTB DOMAIN-CONTAINING PROTEIN"/>
    <property type="match status" value="1"/>
</dbReference>
<dbReference type="InterPro" id="IPR011333">
    <property type="entry name" value="SKP1/BTB/POZ_sf"/>
</dbReference>
<dbReference type="EMBL" id="QGMK01001319">
    <property type="protein sequence ID" value="TVY71184.1"/>
    <property type="molecule type" value="Genomic_DNA"/>
</dbReference>
<reference evidence="3 4" key="1">
    <citation type="submission" date="2018-05" db="EMBL/GenBank/DDBJ databases">
        <title>Genome sequencing and assembly of the regulated plant pathogen Lachnellula willkommii and related sister species for the development of diagnostic species identification markers.</title>
        <authorList>
            <person name="Giroux E."/>
            <person name="Bilodeau G."/>
        </authorList>
    </citation>
    <scope>NUCLEOTIDE SEQUENCE [LARGE SCALE GENOMIC DNA]</scope>
    <source>
        <strain evidence="3 4">CBS 268.59</strain>
    </source>
</reference>
<dbReference type="InterPro" id="IPR000210">
    <property type="entry name" value="BTB/POZ_dom"/>
</dbReference>
<feature type="region of interest" description="Disordered" evidence="1">
    <location>
        <begin position="1"/>
        <end position="41"/>
    </location>
</feature>
<evidence type="ECO:0000259" key="2">
    <source>
        <dbReference type="PROSITE" id="PS50097"/>
    </source>
</evidence>
<protein>
    <recommendedName>
        <fullName evidence="2">BTB domain-containing protein</fullName>
    </recommendedName>
</protein>
<dbReference type="PROSITE" id="PS50097">
    <property type="entry name" value="BTB"/>
    <property type="match status" value="1"/>
</dbReference>
<comment type="caution">
    <text evidence="3">The sequence shown here is derived from an EMBL/GenBank/DDBJ whole genome shotgun (WGS) entry which is preliminary data.</text>
</comment>
<proteinExistence type="predicted"/>
<dbReference type="CDD" id="cd18186">
    <property type="entry name" value="BTB_POZ_ZBTB_KLHL-like"/>
    <property type="match status" value="1"/>
</dbReference>
<dbReference type="Gene3D" id="3.30.710.10">
    <property type="entry name" value="Potassium Channel Kv1.1, Chain A"/>
    <property type="match status" value="1"/>
</dbReference>
<dbReference type="Proteomes" id="UP000469558">
    <property type="component" value="Unassembled WGS sequence"/>
</dbReference>
<dbReference type="SUPFAM" id="SSF54695">
    <property type="entry name" value="POZ domain"/>
    <property type="match status" value="1"/>
</dbReference>
<evidence type="ECO:0000313" key="4">
    <source>
        <dbReference type="Proteomes" id="UP000469558"/>
    </source>
</evidence>
<evidence type="ECO:0000313" key="3">
    <source>
        <dbReference type="EMBL" id="TVY71184.1"/>
    </source>
</evidence>
<dbReference type="PANTHER" id="PTHR47843">
    <property type="entry name" value="BTB DOMAIN-CONTAINING PROTEIN-RELATED"/>
    <property type="match status" value="1"/>
</dbReference>
<keyword evidence="4" id="KW-1185">Reference proteome</keyword>